<sequence length="18" mass="2310">MSWSEYFQRFGQELPRFT</sequence>
<accession>A0A0E9UA12</accession>
<protein>
    <submittedName>
        <fullName evidence="1">Uncharacterized protein</fullName>
    </submittedName>
</protein>
<reference evidence="1" key="1">
    <citation type="submission" date="2014-11" db="EMBL/GenBank/DDBJ databases">
        <authorList>
            <person name="Amaro Gonzalez C."/>
        </authorList>
    </citation>
    <scope>NUCLEOTIDE SEQUENCE</scope>
</reference>
<reference evidence="1" key="2">
    <citation type="journal article" date="2015" name="Fish Shellfish Immunol.">
        <title>Early steps in the European eel (Anguilla anguilla)-Vibrio vulnificus interaction in the gills: Role of the RtxA13 toxin.</title>
        <authorList>
            <person name="Callol A."/>
            <person name="Pajuelo D."/>
            <person name="Ebbesson L."/>
            <person name="Teles M."/>
            <person name="MacKenzie S."/>
            <person name="Amaro C."/>
        </authorList>
    </citation>
    <scope>NUCLEOTIDE SEQUENCE</scope>
</reference>
<dbReference type="EMBL" id="GBXM01046567">
    <property type="protein sequence ID" value="JAH62010.1"/>
    <property type="molecule type" value="Transcribed_RNA"/>
</dbReference>
<organism evidence="1">
    <name type="scientific">Anguilla anguilla</name>
    <name type="common">European freshwater eel</name>
    <name type="synonym">Muraena anguilla</name>
    <dbReference type="NCBI Taxonomy" id="7936"/>
    <lineage>
        <taxon>Eukaryota</taxon>
        <taxon>Metazoa</taxon>
        <taxon>Chordata</taxon>
        <taxon>Craniata</taxon>
        <taxon>Vertebrata</taxon>
        <taxon>Euteleostomi</taxon>
        <taxon>Actinopterygii</taxon>
        <taxon>Neopterygii</taxon>
        <taxon>Teleostei</taxon>
        <taxon>Anguilliformes</taxon>
        <taxon>Anguillidae</taxon>
        <taxon>Anguilla</taxon>
    </lineage>
</organism>
<evidence type="ECO:0000313" key="1">
    <source>
        <dbReference type="EMBL" id="JAH62010.1"/>
    </source>
</evidence>
<name>A0A0E9UA12_ANGAN</name>
<dbReference type="AlphaFoldDB" id="A0A0E9UA12"/>
<proteinExistence type="predicted"/>